<comment type="subcellular location">
    <subcellularLocation>
        <location evidence="2">Cytoplasm</location>
    </subcellularLocation>
</comment>
<dbReference type="GO" id="GO:0000287">
    <property type="term" value="F:magnesium ion binding"/>
    <property type="evidence" value="ECO:0007669"/>
    <property type="project" value="InterPro"/>
</dbReference>
<organism evidence="12 13">
    <name type="scientific">Paramuricea clavata</name>
    <name type="common">Red gorgonian</name>
    <name type="synonym">Violescent sea-whip</name>
    <dbReference type="NCBI Taxonomy" id="317549"/>
    <lineage>
        <taxon>Eukaryota</taxon>
        <taxon>Metazoa</taxon>
        <taxon>Cnidaria</taxon>
        <taxon>Anthozoa</taxon>
        <taxon>Octocorallia</taxon>
        <taxon>Malacalcyonacea</taxon>
        <taxon>Plexauridae</taxon>
        <taxon>Paramuricea</taxon>
    </lineage>
</organism>
<keyword evidence="4" id="KW-0963">Cytoplasm</keyword>
<dbReference type="InterPro" id="IPR005845">
    <property type="entry name" value="A-D-PHexomutase_a/b/a-II"/>
</dbReference>
<comment type="cofactor">
    <cofactor evidence="1">
        <name>Mg(2+)</name>
        <dbReference type="ChEBI" id="CHEBI:18420"/>
    </cofactor>
</comment>
<evidence type="ECO:0000313" key="13">
    <source>
        <dbReference type="Proteomes" id="UP001152795"/>
    </source>
</evidence>
<dbReference type="InterPro" id="IPR016066">
    <property type="entry name" value="A-D-PHexomutase_CS"/>
</dbReference>
<evidence type="ECO:0000256" key="6">
    <source>
        <dbReference type="ARBA" id="ARBA00022553"/>
    </source>
</evidence>
<accession>A0A6S7HW08</accession>
<dbReference type="Pfam" id="PF02878">
    <property type="entry name" value="PGM_PMM_I"/>
    <property type="match status" value="1"/>
</dbReference>
<dbReference type="Pfam" id="PF02880">
    <property type="entry name" value="PGM_PMM_III"/>
    <property type="match status" value="1"/>
</dbReference>
<dbReference type="InterPro" id="IPR036900">
    <property type="entry name" value="A-D-PHexomutase_C_sf"/>
</dbReference>
<dbReference type="GO" id="GO:0005737">
    <property type="term" value="C:cytoplasm"/>
    <property type="evidence" value="ECO:0007669"/>
    <property type="project" value="UniProtKB-SubCell"/>
</dbReference>
<dbReference type="PANTHER" id="PTHR45745:SF1">
    <property type="entry name" value="PHOSPHOGLUCOMUTASE 2B-RELATED"/>
    <property type="match status" value="1"/>
</dbReference>
<gene>
    <name evidence="12" type="ORF">PACLA_8A056058</name>
</gene>
<proteinExistence type="inferred from homology"/>
<sequence>NKETLAEVKQLISDKDYDELNTRFSQRIAFGTAGLRAKMGAGFSLLNDLTVIQASQGLCRYLETLFQNVKEMGVVIGYDARHNSERLACLTGAVFLSQGIKVKLFGKIVPTPFVPYTVKKYKCAAGVMITASHNPKEYNGYKVYLDNGAQIRSPHDKHISDCIENNLEPWKSSWNTELVKHNPHRTDPLDDVTKLYYEDVQQLCHYRDVMASSKLKITYTPVHGVGYEFAKMAFTAFGLHPFVPVIEQIEPDPEFSTVKYPNPEEGKSVLDLAVKTANENGSTLILANDPDADRLGAAEKQTNGSWKILSGNEIGTLLGWWLMECHKKNHPNDIPGEKVSMVATTVSSQILKTMALAEGFKYDETLTGFKWIANRAVDFQKEGKVVLFSFEEAIGFMCGTNVLDKDGISACVVLAELACYLAQDGVTLTQQLENVFNKYGIHVTSNGYYLCYDVNMIKKIFNDIRTMNKGEYARTCGDYKIIGVRDLTTGYDNTQPDNKAILPVSSSSEMITFYFDNGCTATLRTSGTEPKIKYYSELIAQPNQGVSKEVCQTTIKDVVNSIVREFLKPEENGLIPMAD</sequence>
<keyword evidence="7 11" id="KW-0479">Metal-binding</keyword>
<dbReference type="Proteomes" id="UP001152795">
    <property type="component" value="Unassembled WGS sequence"/>
</dbReference>
<comment type="similarity">
    <text evidence="3 11">Belongs to the phosphohexose mutase family.</text>
</comment>
<evidence type="ECO:0000256" key="2">
    <source>
        <dbReference type="ARBA" id="ARBA00004496"/>
    </source>
</evidence>
<dbReference type="GO" id="GO:0005634">
    <property type="term" value="C:nucleus"/>
    <property type="evidence" value="ECO:0007669"/>
    <property type="project" value="TreeGrafter"/>
</dbReference>
<dbReference type="OrthoDB" id="8300170at2759"/>
<evidence type="ECO:0000256" key="4">
    <source>
        <dbReference type="ARBA" id="ARBA00022490"/>
    </source>
</evidence>
<dbReference type="Pfam" id="PF02879">
    <property type="entry name" value="PGM_PMM_II"/>
    <property type="match status" value="1"/>
</dbReference>
<dbReference type="PANTHER" id="PTHR45745">
    <property type="entry name" value="PHOSPHOMANNOMUTASE 45A"/>
    <property type="match status" value="1"/>
</dbReference>
<keyword evidence="6" id="KW-0597">Phosphoprotein</keyword>
<evidence type="ECO:0000256" key="3">
    <source>
        <dbReference type="ARBA" id="ARBA00010231"/>
    </source>
</evidence>
<keyword evidence="8 11" id="KW-0460">Magnesium</keyword>
<evidence type="ECO:0000313" key="12">
    <source>
        <dbReference type="EMBL" id="CAB4008827.1"/>
    </source>
</evidence>
<dbReference type="FunFam" id="3.40.120.10:FF:000035">
    <property type="entry name" value="Pgm3p"/>
    <property type="match status" value="1"/>
</dbReference>
<feature type="non-terminal residue" evidence="12">
    <location>
        <position position="1"/>
    </location>
</feature>
<dbReference type="InterPro" id="IPR005846">
    <property type="entry name" value="A-D-PHexomutase_a/b/a-III"/>
</dbReference>
<comment type="caution">
    <text evidence="12">The sequence shown here is derived from an EMBL/GenBank/DDBJ whole genome shotgun (WGS) entry which is preliminary data.</text>
</comment>
<dbReference type="GO" id="GO:0006006">
    <property type="term" value="P:glucose metabolic process"/>
    <property type="evidence" value="ECO:0007669"/>
    <property type="project" value="UniProtKB-KW"/>
</dbReference>
<dbReference type="GO" id="GO:0008973">
    <property type="term" value="F:phosphopentomutase activity"/>
    <property type="evidence" value="ECO:0007669"/>
    <property type="project" value="TreeGrafter"/>
</dbReference>
<dbReference type="SUPFAM" id="SSF55957">
    <property type="entry name" value="Phosphoglucomutase, C-terminal domain"/>
    <property type="match status" value="1"/>
</dbReference>
<evidence type="ECO:0000256" key="5">
    <source>
        <dbReference type="ARBA" id="ARBA00022526"/>
    </source>
</evidence>
<protein>
    <submittedName>
        <fullName evidence="12">Phosphoglucomutase-2-like isoform X3</fullName>
    </submittedName>
</protein>
<dbReference type="InterPro" id="IPR016055">
    <property type="entry name" value="A-D-PHexomutase_a/b/a-I/II/III"/>
</dbReference>
<evidence type="ECO:0000256" key="8">
    <source>
        <dbReference type="ARBA" id="ARBA00022842"/>
    </source>
</evidence>
<keyword evidence="5" id="KW-0313">Glucose metabolism</keyword>
<dbReference type="FunFam" id="3.40.120.10:FF:000017">
    <property type="entry name" value="glucose 1,6-bisphosphate synthase"/>
    <property type="match status" value="1"/>
</dbReference>
<dbReference type="PROSITE" id="PS00710">
    <property type="entry name" value="PGM_PMM"/>
    <property type="match status" value="1"/>
</dbReference>
<evidence type="ECO:0000256" key="1">
    <source>
        <dbReference type="ARBA" id="ARBA00001946"/>
    </source>
</evidence>
<dbReference type="SUPFAM" id="SSF53738">
    <property type="entry name" value="Phosphoglucomutase, first 3 domains"/>
    <property type="match status" value="3"/>
</dbReference>
<dbReference type="PRINTS" id="PR00509">
    <property type="entry name" value="PGMPMM"/>
</dbReference>
<dbReference type="AlphaFoldDB" id="A0A6S7HW08"/>
<evidence type="ECO:0000256" key="10">
    <source>
        <dbReference type="ARBA" id="ARBA00023277"/>
    </source>
</evidence>
<dbReference type="CDD" id="cd05799">
    <property type="entry name" value="PGM2"/>
    <property type="match status" value="1"/>
</dbReference>
<reference evidence="12" key="1">
    <citation type="submission" date="2020-04" db="EMBL/GenBank/DDBJ databases">
        <authorList>
            <person name="Alioto T."/>
            <person name="Alioto T."/>
            <person name="Gomez Garrido J."/>
        </authorList>
    </citation>
    <scope>NUCLEOTIDE SEQUENCE</scope>
    <source>
        <strain evidence="12">A484AB</strain>
    </source>
</reference>
<dbReference type="Gene3D" id="3.40.120.10">
    <property type="entry name" value="Alpha-D-Glucose-1,6-Bisphosphate, subunit A, domain 3"/>
    <property type="match status" value="3"/>
</dbReference>
<dbReference type="InterPro" id="IPR005844">
    <property type="entry name" value="A-D-PHexomutase_a/b/a-I"/>
</dbReference>
<evidence type="ECO:0000256" key="11">
    <source>
        <dbReference type="RuleBase" id="RU004326"/>
    </source>
</evidence>
<dbReference type="EMBL" id="CACRXK020006241">
    <property type="protein sequence ID" value="CAB4008827.1"/>
    <property type="molecule type" value="Genomic_DNA"/>
</dbReference>
<dbReference type="GO" id="GO:0006166">
    <property type="term" value="P:purine ribonucleoside salvage"/>
    <property type="evidence" value="ECO:0007669"/>
    <property type="project" value="TreeGrafter"/>
</dbReference>
<name>A0A6S7HW08_PARCT</name>
<keyword evidence="9" id="KW-0413">Isomerase</keyword>
<dbReference type="InterPro" id="IPR005841">
    <property type="entry name" value="Alpha-D-phosphohexomutase_SF"/>
</dbReference>
<evidence type="ECO:0000256" key="7">
    <source>
        <dbReference type="ARBA" id="ARBA00022723"/>
    </source>
</evidence>
<keyword evidence="10" id="KW-0119">Carbohydrate metabolism</keyword>
<evidence type="ECO:0000256" key="9">
    <source>
        <dbReference type="ARBA" id="ARBA00023235"/>
    </source>
</evidence>
<keyword evidence="13" id="KW-1185">Reference proteome</keyword>